<keyword evidence="2" id="KW-1185">Reference proteome</keyword>
<evidence type="ECO:0000313" key="1">
    <source>
        <dbReference type="EMBL" id="ODV81219.1"/>
    </source>
</evidence>
<name>A0A1E4SNX2_9ASCO</name>
<evidence type="ECO:0000313" key="2">
    <source>
        <dbReference type="Proteomes" id="UP000094285"/>
    </source>
</evidence>
<dbReference type="GeneID" id="30982443"/>
<feature type="non-terminal residue" evidence="1">
    <location>
        <position position="1"/>
    </location>
</feature>
<gene>
    <name evidence="1" type="ORF">CANTADRAFT_29739</name>
</gene>
<sequence length="215" mass="23765">NLLAQVINDAKQDIPEFETDDDLTPADLMKYGIVKIKLPKSVIINNELAAKALNETYTPYSYEGSGSNSLEYTQINYENAECEDVPTEWVPIGPIRKNEASGTASYTQSWSMAVSGTASNSFEVAMWFFVPKLQTGVTYGSSNGGSISCDIPPGGELQFQVNPNSIKITGTRERTLQIVRNYLRTKLKLGNYVQRYPKYISVGHDVETACVTDPE</sequence>
<dbReference type="AlphaFoldDB" id="A0A1E4SNX2"/>
<dbReference type="Proteomes" id="UP000094285">
    <property type="component" value="Unassembled WGS sequence"/>
</dbReference>
<dbReference type="RefSeq" id="XP_020066341.1">
    <property type="nucleotide sequence ID" value="XM_020208306.1"/>
</dbReference>
<proteinExistence type="predicted"/>
<reference evidence="2" key="1">
    <citation type="submission" date="2016-05" db="EMBL/GenBank/DDBJ databases">
        <title>Comparative genomics of biotechnologically important yeasts.</title>
        <authorList>
            <consortium name="DOE Joint Genome Institute"/>
            <person name="Riley R."/>
            <person name="Haridas S."/>
            <person name="Wolfe K.H."/>
            <person name="Lopes M.R."/>
            <person name="Hittinger C.T."/>
            <person name="Goker M."/>
            <person name="Salamov A."/>
            <person name="Wisecaver J."/>
            <person name="Long T.M."/>
            <person name="Aerts A.L."/>
            <person name="Barry K."/>
            <person name="Choi C."/>
            <person name="Clum A."/>
            <person name="Coughlan A.Y."/>
            <person name="Deshpande S."/>
            <person name="Douglass A.P."/>
            <person name="Hanson S.J."/>
            <person name="Klenk H.-P."/>
            <person name="Labutti K."/>
            <person name="Lapidus A."/>
            <person name="Lindquist E."/>
            <person name="Lipzen A."/>
            <person name="Meier-Kolthoff J.P."/>
            <person name="Ohm R.A."/>
            <person name="Otillar R.P."/>
            <person name="Pangilinan J."/>
            <person name="Peng Y."/>
            <person name="Rokas A."/>
            <person name="Rosa C.A."/>
            <person name="Scheuner C."/>
            <person name="Sibirny A.A."/>
            <person name="Slot J.C."/>
            <person name="Stielow J.B."/>
            <person name="Sun H."/>
            <person name="Kurtzman C.P."/>
            <person name="Blackwell M."/>
            <person name="Grigoriev I.V."/>
            <person name="Jeffries T.W."/>
        </authorList>
    </citation>
    <scope>NUCLEOTIDE SEQUENCE [LARGE SCALE GENOMIC DNA]</scope>
    <source>
        <strain evidence="2">NRRL Y-17324</strain>
    </source>
</reference>
<accession>A0A1E4SNX2</accession>
<dbReference type="EMBL" id="KV453910">
    <property type="protein sequence ID" value="ODV81219.1"/>
    <property type="molecule type" value="Genomic_DNA"/>
</dbReference>
<feature type="non-terminal residue" evidence="1">
    <location>
        <position position="215"/>
    </location>
</feature>
<protein>
    <submittedName>
        <fullName evidence="1">Uncharacterized protein</fullName>
    </submittedName>
</protein>
<organism evidence="1 2">
    <name type="scientific">Suhomyces tanzawaensis NRRL Y-17324</name>
    <dbReference type="NCBI Taxonomy" id="984487"/>
    <lineage>
        <taxon>Eukaryota</taxon>
        <taxon>Fungi</taxon>
        <taxon>Dikarya</taxon>
        <taxon>Ascomycota</taxon>
        <taxon>Saccharomycotina</taxon>
        <taxon>Pichiomycetes</taxon>
        <taxon>Debaryomycetaceae</taxon>
        <taxon>Suhomyces</taxon>
    </lineage>
</organism>